<evidence type="ECO:0000256" key="1">
    <source>
        <dbReference type="SAM" id="Coils"/>
    </source>
</evidence>
<gene>
    <name evidence="2" type="ORF">M0811_04114</name>
</gene>
<name>A0A9Q0LW87_ANAIG</name>
<evidence type="ECO:0000313" key="2">
    <source>
        <dbReference type="EMBL" id="KAJ5079801.1"/>
    </source>
</evidence>
<keyword evidence="1" id="KW-0175">Coiled coil</keyword>
<reference evidence="2" key="1">
    <citation type="submission" date="2022-10" db="EMBL/GenBank/DDBJ databases">
        <title>Novel sulphate-reducing endosymbionts in the free-living metamonad Anaeramoeba.</title>
        <authorList>
            <person name="Jerlstrom-Hultqvist J."/>
            <person name="Cepicka I."/>
            <person name="Gallot-Lavallee L."/>
            <person name="Salas-Leiva D."/>
            <person name="Curtis B.A."/>
            <person name="Zahonova K."/>
            <person name="Pipaliya S."/>
            <person name="Dacks J."/>
            <person name="Roger A.J."/>
        </authorList>
    </citation>
    <scope>NUCLEOTIDE SEQUENCE</scope>
    <source>
        <strain evidence="2">BMAN</strain>
    </source>
</reference>
<sequence>MWGIFVNFSKNKELQIQALVEKLRSEKEKQKKRYQELESHLQRRMSDIDSFQETNKEKSILDENAILKKKFSDLADLLKQQEQLTISIWNKLNEN</sequence>
<comment type="caution">
    <text evidence="2">The sequence shown here is derived from an EMBL/GenBank/DDBJ whole genome shotgun (WGS) entry which is preliminary data.</text>
</comment>
<protein>
    <submittedName>
        <fullName evidence="2">Uncharacterized protein</fullName>
    </submittedName>
</protein>
<organism evidence="2 3">
    <name type="scientific">Anaeramoeba ignava</name>
    <name type="common">Anaerobic marine amoeba</name>
    <dbReference type="NCBI Taxonomy" id="1746090"/>
    <lineage>
        <taxon>Eukaryota</taxon>
        <taxon>Metamonada</taxon>
        <taxon>Anaeramoebidae</taxon>
        <taxon>Anaeramoeba</taxon>
    </lineage>
</organism>
<dbReference type="AlphaFoldDB" id="A0A9Q0LW87"/>
<dbReference type="Proteomes" id="UP001149090">
    <property type="component" value="Unassembled WGS sequence"/>
</dbReference>
<dbReference type="EMBL" id="JAPDFW010000022">
    <property type="protein sequence ID" value="KAJ5079801.1"/>
    <property type="molecule type" value="Genomic_DNA"/>
</dbReference>
<feature type="coiled-coil region" evidence="1">
    <location>
        <begin position="9"/>
        <end position="44"/>
    </location>
</feature>
<keyword evidence="3" id="KW-1185">Reference proteome</keyword>
<dbReference type="OrthoDB" id="10660143at2759"/>
<proteinExistence type="predicted"/>
<accession>A0A9Q0LW87</accession>
<evidence type="ECO:0000313" key="3">
    <source>
        <dbReference type="Proteomes" id="UP001149090"/>
    </source>
</evidence>